<accession>A0A9X2D7B6</accession>
<dbReference type="PANTHER" id="PTHR40562:SF1">
    <property type="entry name" value="NITRITE REDUCTASE (NADH) SMALL SUBUNIT"/>
    <property type="match status" value="1"/>
</dbReference>
<dbReference type="GO" id="GO:0042128">
    <property type="term" value="P:nitrate assimilation"/>
    <property type="evidence" value="ECO:0007669"/>
    <property type="project" value="UniProtKB-KW"/>
</dbReference>
<gene>
    <name evidence="8" type="primary">nirD</name>
    <name evidence="8" type="ORF">M8330_10540</name>
</gene>
<keyword evidence="3" id="KW-0560">Oxidoreductase</keyword>
<evidence type="ECO:0000256" key="5">
    <source>
        <dbReference type="ARBA" id="ARBA00023014"/>
    </source>
</evidence>
<keyword evidence="1" id="KW-0001">2Fe-2S</keyword>
<dbReference type="EMBL" id="JAMOIL010000011">
    <property type="protein sequence ID" value="MCM0620728.1"/>
    <property type="molecule type" value="Genomic_DNA"/>
</dbReference>
<sequence length="122" mass="13104">MTATLPDHTTTDEWEPVCRLEQVPAEAGVAALVRGEAVALFRDHRDEVYALSNVCPFARASVLSRGIVGTRSGVPFVASPMKKQPFRLADGVCLDDEAVRVDTWDVKVDGGVVLVGAKRTPA</sequence>
<proteinExistence type="predicted"/>
<keyword evidence="9" id="KW-1185">Reference proteome</keyword>
<protein>
    <submittedName>
        <fullName evidence="8">Nitrite reductase small subunit NirD</fullName>
    </submittedName>
</protein>
<dbReference type="SUPFAM" id="SSF50022">
    <property type="entry name" value="ISP domain"/>
    <property type="match status" value="1"/>
</dbReference>
<dbReference type="Pfam" id="PF13806">
    <property type="entry name" value="Rieske_2"/>
    <property type="match status" value="1"/>
</dbReference>
<comment type="caution">
    <text evidence="8">The sequence shown here is derived from an EMBL/GenBank/DDBJ whole genome shotgun (WGS) entry which is preliminary data.</text>
</comment>
<dbReference type="GO" id="GO:0046872">
    <property type="term" value="F:metal ion binding"/>
    <property type="evidence" value="ECO:0007669"/>
    <property type="project" value="UniProtKB-KW"/>
</dbReference>
<evidence type="ECO:0000259" key="7">
    <source>
        <dbReference type="PROSITE" id="PS51296"/>
    </source>
</evidence>
<dbReference type="PANTHER" id="PTHR40562">
    <property type="match status" value="1"/>
</dbReference>
<organism evidence="8 9">
    <name type="scientific">Nocardioides bruguierae</name>
    <dbReference type="NCBI Taxonomy" id="2945102"/>
    <lineage>
        <taxon>Bacteria</taxon>
        <taxon>Bacillati</taxon>
        <taxon>Actinomycetota</taxon>
        <taxon>Actinomycetes</taxon>
        <taxon>Propionibacteriales</taxon>
        <taxon>Nocardioidaceae</taxon>
        <taxon>Nocardioides</taxon>
    </lineage>
</organism>
<evidence type="ECO:0000256" key="4">
    <source>
        <dbReference type="ARBA" id="ARBA00023004"/>
    </source>
</evidence>
<dbReference type="RefSeq" id="WP_250827280.1">
    <property type="nucleotide sequence ID" value="NZ_JAMOIL010000011.1"/>
</dbReference>
<dbReference type="GO" id="GO:0004497">
    <property type="term" value="F:monooxygenase activity"/>
    <property type="evidence" value="ECO:0007669"/>
    <property type="project" value="UniProtKB-ARBA"/>
</dbReference>
<evidence type="ECO:0000256" key="1">
    <source>
        <dbReference type="ARBA" id="ARBA00022714"/>
    </source>
</evidence>
<keyword evidence="4" id="KW-0408">Iron</keyword>
<dbReference type="GO" id="GO:0051537">
    <property type="term" value="F:2 iron, 2 sulfur cluster binding"/>
    <property type="evidence" value="ECO:0007669"/>
    <property type="project" value="UniProtKB-KW"/>
</dbReference>
<dbReference type="CDD" id="cd03529">
    <property type="entry name" value="Rieske_NirD"/>
    <property type="match status" value="1"/>
</dbReference>
<dbReference type="InterPro" id="IPR036922">
    <property type="entry name" value="Rieske_2Fe-2S_sf"/>
</dbReference>
<keyword evidence="5" id="KW-0411">Iron-sulfur</keyword>
<keyword evidence="6" id="KW-0534">Nitrate assimilation</keyword>
<dbReference type="GO" id="GO:0008942">
    <property type="term" value="F:nitrite reductase [NAD(P)H] activity"/>
    <property type="evidence" value="ECO:0007669"/>
    <property type="project" value="InterPro"/>
</dbReference>
<reference evidence="8" key="1">
    <citation type="submission" date="2022-05" db="EMBL/GenBank/DDBJ databases">
        <authorList>
            <person name="Tuo L."/>
        </authorList>
    </citation>
    <scope>NUCLEOTIDE SEQUENCE</scope>
    <source>
        <strain evidence="8">BSK12Z-4</strain>
    </source>
</reference>
<keyword evidence="2" id="KW-0479">Metal-binding</keyword>
<dbReference type="PROSITE" id="PS51296">
    <property type="entry name" value="RIESKE"/>
    <property type="match status" value="1"/>
</dbReference>
<evidence type="ECO:0000256" key="3">
    <source>
        <dbReference type="ARBA" id="ARBA00023002"/>
    </source>
</evidence>
<dbReference type="GO" id="GO:0016705">
    <property type="term" value="F:oxidoreductase activity, acting on paired donors, with incorporation or reduction of molecular oxygen"/>
    <property type="evidence" value="ECO:0007669"/>
    <property type="project" value="UniProtKB-ARBA"/>
</dbReference>
<dbReference type="InterPro" id="IPR012748">
    <property type="entry name" value="Rieske-like_NirD"/>
</dbReference>
<evidence type="ECO:0000256" key="6">
    <source>
        <dbReference type="ARBA" id="ARBA00023063"/>
    </source>
</evidence>
<feature type="domain" description="Rieske" evidence="7">
    <location>
        <begin position="14"/>
        <end position="115"/>
    </location>
</feature>
<name>A0A9X2D7B6_9ACTN</name>
<evidence type="ECO:0000313" key="9">
    <source>
        <dbReference type="Proteomes" id="UP001139485"/>
    </source>
</evidence>
<dbReference type="AlphaFoldDB" id="A0A9X2D7B6"/>
<dbReference type="PROSITE" id="PS51300">
    <property type="entry name" value="NIRD"/>
    <property type="match status" value="1"/>
</dbReference>
<evidence type="ECO:0000256" key="2">
    <source>
        <dbReference type="ARBA" id="ARBA00022723"/>
    </source>
</evidence>
<dbReference type="InterPro" id="IPR017941">
    <property type="entry name" value="Rieske_2Fe-2S"/>
</dbReference>
<dbReference type="Gene3D" id="2.102.10.10">
    <property type="entry name" value="Rieske [2Fe-2S] iron-sulphur domain"/>
    <property type="match status" value="1"/>
</dbReference>
<dbReference type="Proteomes" id="UP001139485">
    <property type="component" value="Unassembled WGS sequence"/>
</dbReference>
<dbReference type="NCBIfam" id="TIGR02378">
    <property type="entry name" value="nirD_assim_sml"/>
    <property type="match status" value="1"/>
</dbReference>
<evidence type="ECO:0000313" key="8">
    <source>
        <dbReference type="EMBL" id="MCM0620728.1"/>
    </source>
</evidence>
<dbReference type="InterPro" id="IPR017881">
    <property type="entry name" value="NirD"/>
</dbReference>